<dbReference type="PANTHER" id="PTHR43047">
    <property type="entry name" value="TWO-COMPONENT HISTIDINE PROTEIN KINASE"/>
    <property type="match status" value="1"/>
</dbReference>
<dbReference type="GO" id="GO:0005886">
    <property type="term" value="C:plasma membrane"/>
    <property type="evidence" value="ECO:0007669"/>
    <property type="project" value="TreeGrafter"/>
</dbReference>
<dbReference type="Gene3D" id="3.30.565.10">
    <property type="entry name" value="Histidine kinase-like ATPase, C-terminal domain"/>
    <property type="match status" value="1"/>
</dbReference>
<protein>
    <recommendedName>
        <fullName evidence="2">histidine kinase</fullName>
        <ecNumber evidence="2">2.7.13.3</ecNumber>
    </recommendedName>
</protein>
<feature type="transmembrane region" description="Helical" evidence="6">
    <location>
        <begin position="226"/>
        <end position="245"/>
    </location>
</feature>
<organism evidence="8 9">
    <name type="scientific">Auricularia subglabra (strain TFB-10046 / SS5)</name>
    <name type="common">White-rot fungus</name>
    <name type="synonym">Auricularia delicata (strain TFB10046)</name>
    <dbReference type="NCBI Taxonomy" id="717982"/>
    <lineage>
        <taxon>Eukaryota</taxon>
        <taxon>Fungi</taxon>
        <taxon>Dikarya</taxon>
        <taxon>Basidiomycota</taxon>
        <taxon>Agaricomycotina</taxon>
        <taxon>Agaricomycetes</taxon>
        <taxon>Auriculariales</taxon>
        <taxon>Auriculariaceae</taxon>
        <taxon>Auricularia</taxon>
    </lineage>
</organism>
<dbReference type="InterPro" id="IPR036890">
    <property type="entry name" value="HATPase_C_sf"/>
</dbReference>
<accession>J0D5V3</accession>
<keyword evidence="6" id="KW-0472">Membrane</keyword>
<dbReference type="KEGG" id="adl:AURDEDRAFT_131294"/>
<feature type="region of interest" description="Disordered" evidence="5">
    <location>
        <begin position="27"/>
        <end position="83"/>
    </location>
</feature>
<evidence type="ECO:0000259" key="7">
    <source>
        <dbReference type="PROSITE" id="PS50109"/>
    </source>
</evidence>
<dbReference type="EMBL" id="JH687982">
    <property type="protein sequence ID" value="EJD34202.1"/>
    <property type="molecule type" value="Genomic_DNA"/>
</dbReference>
<evidence type="ECO:0000256" key="1">
    <source>
        <dbReference type="ARBA" id="ARBA00000085"/>
    </source>
</evidence>
<dbReference type="InterPro" id="IPR003594">
    <property type="entry name" value="HATPase_dom"/>
</dbReference>
<dbReference type="EC" id="2.7.13.3" evidence="2"/>
<keyword evidence="4" id="KW-0418">Kinase</keyword>
<dbReference type="InterPro" id="IPR004358">
    <property type="entry name" value="Sig_transdc_His_kin-like_C"/>
</dbReference>
<feature type="region of interest" description="Disordered" evidence="5">
    <location>
        <begin position="111"/>
        <end position="145"/>
    </location>
</feature>
<keyword evidence="6" id="KW-1133">Transmembrane helix</keyword>
<comment type="catalytic activity">
    <reaction evidence="1">
        <text>ATP + protein L-histidine = ADP + protein N-phospho-L-histidine.</text>
        <dbReference type="EC" id="2.7.13.3"/>
    </reaction>
</comment>
<evidence type="ECO:0000313" key="9">
    <source>
        <dbReference type="Proteomes" id="UP000006514"/>
    </source>
</evidence>
<dbReference type="eggNOG" id="KOG0519">
    <property type="taxonomic scope" value="Eukaryota"/>
</dbReference>
<feature type="transmembrane region" description="Helical" evidence="6">
    <location>
        <begin position="318"/>
        <end position="334"/>
    </location>
</feature>
<evidence type="ECO:0000256" key="3">
    <source>
        <dbReference type="ARBA" id="ARBA00022679"/>
    </source>
</evidence>
<keyword evidence="3" id="KW-0808">Transferase</keyword>
<dbReference type="AlphaFoldDB" id="J0D5V3"/>
<dbReference type="Pfam" id="PF02518">
    <property type="entry name" value="HATPase_c"/>
    <property type="match status" value="1"/>
</dbReference>
<dbReference type="PRINTS" id="PR00344">
    <property type="entry name" value="BCTRLSENSOR"/>
</dbReference>
<dbReference type="PROSITE" id="PS50109">
    <property type="entry name" value="HIS_KIN"/>
    <property type="match status" value="1"/>
</dbReference>
<name>J0D5V3_AURST</name>
<evidence type="ECO:0000256" key="5">
    <source>
        <dbReference type="SAM" id="MobiDB-lite"/>
    </source>
</evidence>
<feature type="region of interest" description="Disordered" evidence="5">
    <location>
        <begin position="540"/>
        <end position="560"/>
    </location>
</feature>
<evidence type="ECO:0000256" key="4">
    <source>
        <dbReference type="ARBA" id="ARBA00022777"/>
    </source>
</evidence>
<sequence>MESEGLEAAKPCCAALWSSLDQEQPLVLRTHGTKLGGPTDAGQDSNSDSKPSGAVHGTGAEPSAPSESVLDGSTTEAGSAKPVVQVNAENGGKLDEDSPVDVVVVDRDFHLNGTDTAPSTTASRESTGAGSHPAGGMPTGTGTARKSRVSSRSFLVWTMVPRSALAGIRHFFEPGSELQPSVERQYQREQWPLSKRLALMCSLFFVVNWALGTAFVPRPLPLADKIFYYGIGPVISLPLPFLVARNFPRDHNVIYQVYLVFAIWSWATYMTLFMNLCGLYGTHQYFGCNGKDFLGLFYYTTALQTIGLFALAQNRTGAVISAVSFLIVLLTAVVPHMTSLARQTINFIIYQIFLIYAHYKENIYHMREELKNQYRATQKAQVAERKAGDSKRRLTSYIFHEVRVPLNTALLATQNIEAGGAVPRAHEIEFHALQGSIGMMSKARVLAVQGASSAVGWAHSSLTWHGRSGCNLQPLLNDVLDLYNSNRMDAGRFESVARAYALHTVLQSMFAPLKLAAEAKGLEAHIDLDPRIDVVAREASGEVKRADGEPEKASSPRLDENGAGIVIGDGMRLRQIVTNLTTNATKFTASGGRIALVTRLMHPAEGSLAGNQWRMVVRIEVRDTGVGIRGRDLADGGRRLFSPYVQTEIGRVQGGKGSGLGLGLVRHIVRLSHGRLGVRSKVGEGSTFWVELALGVGVHPDNAIVLAKSESGEGGRTSEGGNTMSDASAGGMLSNVTKQNVAGECGNYIRADFAVWSALTMAVDGDVSQRLLAACNYWCYMTPVVRVEAQRLYNVKMAYLANIGGM</sequence>
<dbReference type="GO" id="GO:0009927">
    <property type="term" value="F:histidine phosphotransfer kinase activity"/>
    <property type="evidence" value="ECO:0007669"/>
    <property type="project" value="TreeGrafter"/>
</dbReference>
<dbReference type="SUPFAM" id="SSF55874">
    <property type="entry name" value="ATPase domain of HSP90 chaperone/DNA topoisomerase II/histidine kinase"/>
    <property type="match status" value="1"/>
</dbReference>
<reference evidence="9" key="1">
    <citation type="journal article" date="2012" name="Science">
        <title>The Paleozoic origin of enzymatic lignin decomposition reconstructed from 31 fungal genomes.</title>
        <authorList>
            <person name="Floudas D."/>
            <person name="Binder M."/>
            <person name="Riley R."/>
            <person name="Barry K."/>
            <person name="Blanchette R.A."/>
            <person name="Henrissat B."/>
            <person name="Martinez A.T."/>
            <person name="Otillar R."/>
            <person name="Spatafora J.W."/>
            <person name="Yadav J.S."/>
            <person name="Aerts A."/>
            <person name="Benoit I."/>
            <person name="Boyd A."/>
            <person name="Carlson A."/>
            <person name="Copeland A."/>
            <person name="Coutinho P.M."/>
            <person name="de Vries R.P."/>
            <person name="Ferreira P."/>
            <person name="Findley K."/>
            <person name="Foster B."/>
            <person name="Gaskell J."/>
            <person name="Glotzer D."/>
            <person name="Gorecki P."/>
            <person name="Heitman J."/>
            <person name="Hesse C."/>
            <person name="Hori C."/>
            <person name="Igarashi K."/>
            <person name="Jurgens J.A."/>
            <person name="Kallen N."/>
            <person name="Kersten P."/>
            <person name="Kohler A."/>
            <person name="Kuees U."/>
            <person name="Kumar T.K.A."/>
            <person name="Kuo A."/>
            <person name="LaButti K."/>
            <person name="Larrondo L.F."/>
            <person name="Lindquist E."/>
            <person name="Ling A."/>
            <person name="Lombard V."/>
            <person name="Lucas S."/>
            <person name="Lundell T."/>
            <person name="Martin R."/>
            <person name="McLaughlin D.J."/>
            <person name="Morgenstern I."/>
            <person name="Morin E."/>
            <person name="Murat C."/>
            <person name="Nagy L.G."/>
            <person name="Nolan M."/>
            <person name="Ohm R.A."/>
            <person name="Patyshakuliyeva A."/>
            <person name="Rokas A."/>
            <person name="Ruiz-Duenas F.J."/>
            <person name="Sabat G."/>
            <person name="Salamov A."/>
            <person name="Samejima M."/>
            <person name="Schmutz J."/>
            <person name="Slot J.C."/>
            <person name="St John F."/>
            <person name="Stenlid J."/>
            <person name="Sun H."/>
            <person name="Sun S."/>
            <person name="Syed K."/>
            <person name="Tsang A."/>
            <person name="Wiebenga A."/>
            <person name="Young D."/>
            <person name="Pisabarro A."/>
            <person name="Eastwood D.C."/>
            <person name="Martin F."/>
            <person name="Cullen D."/>
            <person name="Grigoriev I.V."/>
            <person name="Hibbett D.S."/>
        </authorList>
    </citation>
    <scope>NUCLEOTIDE SEQUENCE [LARGE SCALE GENOMIC DNA]</scope>
    <source>
        <strain evidence="9">TFB10046</strain>
    </source>
</reference>
<dbReference type="PANTHER" id="PTHR43047:SF66">
    <property type="entry name" value="HISKA"/>
    <property type="match status" value="1"/>
</dbReference>
<keyword evidence="6" id="KW-0812">Transmembrane</keyword>
<dbReference type="GO" id="GO:0000155">
    <property type="term" value="F:phosphorelay sensor kinase activity"/>
    <property type="evidence" value="ECO:0007669"/>
    <property type="project" value="TreeGrafter"/>
</dbReference>
<dbReference type="OrthoDB" id="60033at2759"/>
<evidence type="ECO:0000256" key="2">
    <source>
        <dbReference type="ARBA" id="ARBA00012438"/>
    </source>
</evidence>
<feature type="transmembrane region" description="Helical" evidence="6">
    <location>
        <begin position="197"/>
        <end position="220"/>
    </location>
</feature>
<dbReference type="InterPro" id="IPR005467">
    <property type="entry name" value="His_kinase_dom"/>
</dbReference>
<evidence type="ECO:0000256" key="6">
    <source>
        <dbReference type="SAM" id="Phobius"/>
    </source>
</evidence>
<proteinExistence type="predicted"/>
<gene>
    <name evidence="8" type="ORF">AURDEDRAFT_131294</name>
</gene>
<dbReference type="InParanoid" id="J0D5V3"/>
<feature type="domain" description="Histidine kinase" evidence="7">
    <location>
        <begin position="397"/>
        <end position="696"/>
    </location>
</feature>
<feature type="transmembrane region" description="Helical" evidence="6">
    <location>
        <begin position="257"/>
        <end position="281"/>
    </location>
</feature>
<dbReference type="Proteomes" id="UP000006514">
    <property type="component" value="Unassembled WGS sequence"/>
</dbReference>
<evidence type="ECO:0000313" key="8">
    <source>
        <dbReference type="EMBL" id="EJD34202.1"/>
    </source>
</evidence>
<keyword evidence="9" id="KW-1185">Reference proteome</keyword>
<feature type="compositionally biased region" description="Polar residues" evidence="5">
    <location>
        <begin position="113"/>
        <end position="129"/>
    </location>
</feature>
<dbReference type="SMART" id="SM00387">
    <property type="entry name" value="HATPase_c"/>
    <property type="match status" value="1"/>
</dbReference>
<feature type="transmembrane region" description="Helical" evidence="6">
    <location>
        <begin position="293"/>
        <end position="311"/>
    </location>
</feature>
<feature type="compositionally biased region" description="Low complexity" evidence="5">
    <location>
        <begin position="134"/>
        <end position="144"/>
    </location>
</feature>